<dbReference type="EMBL" id="LATX01002029">
    <property type="protein sequence ID" value="KTB34835.1"/>
    <property type="molecule type" value="Genomic_DNA"/>
</dbReference>
<evidence type="ECO:0000313" key="3">
    <source>
        <dbReference type="Proteomes" id="UP000054988"/>
    </source>
</evidence>
<feature type="region of interest" description="Disordered" evidence="1">
    <location>
        <begin position="101"/>
        <end position="141"/>
    </location>
</feature>
<gene>
    <name evidence="2" type="ORF">WG66_12576</name>
</gene>
<dbReference type="AlphaFoldDB" id="A0A0W0FEW1"/>
<feature type="region of interest" description="Disordered" evidence="1">
    <location>
        <begin position="271"/>
        <end position="295"/>
    </location>
</feature>
<accession>A0A0W0FEW1</accession>
<name>A0A0W0FEW1_MONRR</name>
<proteinExistence type="predicted"/>
<evidence type="ECO:0000313" key="2">
    <source>
        <dbReference type="EMBL" id="KTB34835.1"/>
    </source>
</evidence>
<feature type="compositionally biased region" description="Low complexity" evidence="1">
    <location>
        <begin position="286"/>
        <end position="295"/>
    </location>
</feature>
<feature type="compositionally biased region" description="Low complexity" evidence="1">
    <location>
        <begin position="108"/>
        <end position="120"/>
    </location>
</feature>
<feature type="compositionally biased region" description="Polar residues" evidence="1">
    <location>
        <begin position="14"/>
        <end position="24"/>
    </location>
</feature>
<reference evidence="2 3" key="1">
    <citation type="submission" date="2015-12" db="EMBL/GenBank/DDBJ databases">
        <title>Draft genome sequence of Moniliophthora roreri, the causal agent of frosty pod rot of cacao.</title>
        <authorList>
            <person name="Aime M.C."/>
            <person name="Diaz-Valderrama J.R."/>
            <person name="Kijpornyongpan T."/>
            <person name="Phillips-Mora W."/>
        </authorList>
    </citation>
    <scope>NUCLEOTIDE SEQUENCE [LARGE SCALE GENOMIC DNA]</scope>
    <source>
        <strain evidence="2 3">MCA 2952</strain>
    </source>
</reference>
<feature type="compositionally biased region" description="Low complexity" evidence="1">
    <location>
        <begin position="45"/>
        <end position="70"/>
    </location>
</feature>
<organism evidence="2 3">
    <name type="scientific">Moniliophthora roreri</name>
    <name type="common">Frosty pod rot fungus</name>
    <name type="synonym">Monilia roreri</name>
    <dbReference type="NCBI Taxonomy" id="221103"/>
    <lineage>
        <taxon>Eukaryota</taxon>
        <taxon>Fungi</taxon>
        <taxon>Dikarya</taxon>
        <taxon>Basidiomycota</taxon>
        <taxon>Agaricomycotina</taxon>
        <taxon>Agaricomycetes</taxon>
        <taxon>Agaricomycetidae</taxon>
        <taxon>Agaricales</taxon>
        <taxon>Marasmiineae</taxon>
        <taxon>Marasmiaceae</taxon>
        <taxon>Moniliophthora</taxon>
    </lineage>
</organism>
<comment type="caution">
    <text evidence="2">The sequence shown here is derived from an EMBL/GenBank/DDBJ whole genome shotgun (WGS) entry which is preliminary data.</text>
</comment>
<sequence>MSFAQFLSITNTASQKRKSGSTVTPDLPPKRGRFSSILDSFSGYSKTPTPTTTRKTTKTSSYSPAAAAPKSLPTCTLSLENAGRVLDALNIDLVEPSKTMTMTTHFPSQSSSSSSSSTIDTTDDSSPCRSNTHSSRRTKAKTKTNLDALFKGSEQHRRRRCSSGLSVSALSELATRNPEFGIIHHERTHHVVEPRLVTIRRPDPKLVAAVRRSVVAASMSSTQCGDGLLEQDLILARRLGVYLDDCEWREQPSVFSMDEDECDDELSAMEVDDSNAFPPPKPPKPRSYSLPSSSISPVSTLERTLSLEQLVATLTLKHREKTGARKGLDGVGKVKPRRLSGLKVELES</sequence>
<dbReference type="Proteomes" id="UP000054988">
    <property type="component" value="Unassembled WGS sequence"/>
</dbReference>
<feature type="region of interest" description="Disordered" evidence="1">
    <location>
        <begin position="14"/>
        <end position="70"/>
    </location>
</feature>
<protein>
    <submittedName>
        <fullName evidence="2">Uncharacterized protein</fullName>
    </submittedName>
</protein>
<evidence type="ECO:0000256" key="1">
    <source>
        <dbReference type="SAM" id="MobiDB-lite"/>
    </source>
</evidence>